<protein>
    <submittedName>
        <fullName evidence="5">Uncharacterized protein</fullName>
    </submittedName>
</protein>
<evidence type="ECO:0000256" key="3">
    <source>
        <dbReference type="ARBA" id="ARBA00023136"/>
    </source>
</evidence>
<gene>
    <name evidence="5" type="ORF">SDC9_185371</name>
</gene>
<organism evidence="5">
    <name type="scientific">bioreactor metagenome</name>
    <dbReference type="NCBI Taxonomy" id="1076179"/>
    <lineage>
        <taxon>unclassified sequences</taxon>
        <taxon>metagenomes</taxon>
        <taxon>ecological metagenomes</taxon>
    </lineage>
</organism>
<keyword evidence="2 4" id="KW-1133">Transmembrane helix</keyword>
<evidence type="ECO:0000313" key="5">
    <source>
        <dbReference type="EMBL" id="MPN37850.1"/>
    </source>
</evidence>
<dbReference type="GO" id="GO:0016020">
    <property type="term" value="C:membrane"/>
    <property type="evidence" value="ECO:0007669"/>
    <property type="project" value="InterPro"/>
</dbReference>
<evidence type="ECO:0000256" key="2">
    <source>
        <dbReference type="ARBA" id="ARBA00022989"/>
    </source>
</evidence>
<dbReference type="InterPro" id="IPR036458">
    <property type="entry name" value="Na:dicarbo_symporter_sf"/>
</dbReference>
<accession>A0A645HGJ1</accession>
<dbReference type="EMBL" id="VSSQ01092730">
    <property type="protein sequence ID" value="MPN37850.1"/>
    <property type="molecule type" value="Genomic_DNA"/>
</dbReference>
<reference evidence="5" key="1">
    <citation type="submission" date="2019-08" db="EMBL/GenBank/DDBJ databases">
        <authorList>
            <person name="Kucharzyk K."/>
            <person name="Murdoch R.W."/>
            <person name="Higgins S."/>
            <person name="Loffler F."/>
        </authorList>
    </citation>
    <scope>NUCLEOTIDE SEQUENCE</scope>
</reference>
<proteinExistence type="predicted"/>
<evidence type="ECO:0000256" key="1">
    <source>
        <dbReference type="ARBA" id="ARBA00022692"/>
    </source>
</evidence>
<keyword evidence="1 4" id="KW-0812">Transmembrane</keyword>
<sequence length="162" mass="17211">MIAPASAALFTGSIFFSSPMTISLSRHNLGCQKRVSATAVPLYTLIGRGGSAMIATLSILSLLYAATGTLPADKVLLFVALASALFSFASPLYLGYEVFFISIIALQFLKIDLYGAEMTLIAMMPILNGMGILIDSYIAAFGATYTCHRMGVLVESSYSDVL</sequence>
<evidence type="ECO:0000256" key="4">
    <source>
        <dbReference type="SAM" id="Phobius"/>
    </source>
</evidence>
<dbReference type="GO" id="GO:0015293">
    <property type="term" value="F:symporter activity"/>
    <property type="evidence" value="ECO:0007669"/>
    <property type="project" value="InterPro"/>
</dbReference>
<dbReference type="AlphaFoldDB" id="A0A645HGJ1"/>
<dbReference type="Gene3D" id="1.10.3860.10">
    <property type="entry name" value="Sodium:dicarboxylate symporter"/>
    <property type="match status" value="1"/>
</dbReference>
<dbReference type="SUPFAM" id="SSF118215">
    <property type="entry name" value="Proton glutamate symport protein"/>
    <property type="match status" value="1"/>
</dbReference>
<feature type="transmembrane region" description="Helical" evidence="4">
    <location>
        <begin position="75"/>
        <end position="108"/>
    </location>
</feature>
<name>A0A645HGJ1_9ZZZZ</name>
<feature type="transmembrane region" description="Helical" evidence="4">
    <location>
        <begin position="41"/>
        <end position="63"/>
    </location>
</feature>
<feature type="transmembrane region" description="Helical" evidence="4">
    <location>
        <begin position="120"/>
        <end position="140"/>
    </location>
</feature>
<comment type="caution">
    <text evidence="5">The sequence shown here is derived from an EMBL/GenBank/DDBJ whole genome shotgun (WGS) entry which is preliminary data.</text>
</comment>
<keyword evidence="3 4" id="KW-0472">Membrane</keyword>